<accession>W9RBQ0</accession>
<organism evidence="8 9">
    <name type="scientific">Morus notabilis</name>
    <dbReference type="NCBI Taxonomy" id="981085"/>
    <lineage>
        <taxon>Eukaryota</taxon>
        <taxon>Viridiplantae</taxon>
        <taxon>Streptophyta</taxon>
        <taxon>Embryophyta</taxon>
        <taxon>Tracheophyta</taxon>
        <taxon>Spermatophyta</taxon>
        <taxon>Magnoliopsida</taxon>
        <taxon>eudicotyledons</taxon>
        <taxon>Gunneridae</taxon>
        <taxon>Pentapetalae</taxon>
        <taxon>rosids</taxon>
        <taxon>fabids</taxon>
        <taxon>Rosales</taxon>
        <taxon>Moraceae</taxon>
        <taxon>Moreae</taxon>
        <taxon>Morus</taxon>
    </lineage>
</organism>
<keyword evidence="1" id="KW-0677">Repeat</keyword>
<dbReference type="SUPFAM" id="SSF52540">
    <property type="entry name" value="P-loop containing nucleoside triphosphate hydrolases"/>
    <property type="match status" value="1"/>
</dbReference>
<feature type="domain" description="Disease resistance R13L4/SHOC-2-like LRR" evidence="7">
    <location>
        <begin position="552"/>
        <end position="767"/>
    </location>
</feature>
<dbReference type="InterPro" id="IPR055414">
    <property type="entry name" value="LRR_R13L4/SHOC2-like"/>
</dbReference>
<reference evidence="9" key="1">
    <citation type="submission" date="2013-01" db="EMBL/GenBank/DDBJ databases">
        <title>Draft Genome Sequence of a Mulberry Tree, Morus notabilis C.K. Schneid.</title>
        <authorList>
            <person name="He N."/>
            <person name="Zhao S."/>
        </authorList>
    </citation>
    <scope>NUCLEOTIDE SEQUENCE</scope>
</reference>
<keyword evidence="9" id="KW-1185">Reference proteome</keyword>
<dbReference type="Gene3D" id="3.40.50.300">
    <property type="entry name" value="P-loop containing nucleotide triphosphate hydrolases"/>
    <property type="match status" value="1"/>
</dbReference>
<feature type="domain" description="Disease resistance protein winged helix" evidence="6">
    <location>
        <begin position="436"/>
        <end position="504"/>
    </location>
</feature>
<evidence type="ECO:0000313" key="8">
    <source>
        <dbReference type="EMBL" id="EXB49716.1"/>
    </source>
</evidence>
<dbReference type="CDD" id="cd14798">
    <property type="entry name" value="RX-CC_like"/>
    <property type="match status" value="1"/>
</dbReference>
<evidence type="ECO:0000259" key="4">
    <source>
        <dbReference type="Pfam" id="PF00931"/>
    </source>
</evidence>
<dbReference type="STRING" id="981085.W9RBQ0"/>
<dbReference type="InterPro" id="IPR002182">
    <property type="entry name" value="NB-ARC"/>
</dbReference>
<dbReference type="Pfam" id="PF00931">
    <property type="entry name" value="NB-ARC"/>
    <property type="match status" value="1"/>
</dbReference>
<dbReference type="InterPro" id="IPR032675">
    <property type="entry name" value="LRR_dom_sf"/>
</dbReference>
<dbReference type="InterPro" id="IPR058922">
    <property type="entry name" value="WHD_DRP"/>
</dbReference>
<dbReference type="InterPro" id="IPR036388">
    <property type="entry name" value="WH-like_DNA-bd_sf"/>
</dbReference>
<dbReference type="InterPro" id="IPR044974">
    <property type="entry name" value="Disease_R_plants"/>
</dbReference>
<evidence type="ECO:0000259" key="6">
    <source>
        <dbReference type="Pfam" id="PF23559"/>
    </source>
</evidence>
<evidence type="ECO:0000256" key="3">
    <source>
        <dbReference type="ARBA" id="ARBA00022821"/>
    </source>
</evidence>
<dbReference type="InterPro" id="IPR042197">
    <property type="entry name" value="Apaf_helical"/>
</dbReference>
<dbReference type="SUPFAM" id="SSF52058">
    <property type="entry name" value="L domain-like"/>
    <property type="match status" value="1"/>
</dbReference>
<dbReference type="InterPro" id="IPR041118">
    <property type="entry name" value="Rx_N"/>
</dbReference>
<dbReference type="eggNOG" id="KOG4658">
    <property type="taxonomic scope" value="Eukaryota"/>
</dbReference>
<evidence type="ECO:0000259" key="5">
    <source>
        <dbReference type="Pfam" id="PF18052"/>
    </source>
</evidence>
<protein>
    <submittedName>
        <fullName evidence="8">Disease resistance protein RPM1</fullName>
    </submittedName>
</protein>
<dbReference type="GO" id="GO:0043531">
    <property type="term" value="F:ADP binding"/>
    <property type="evidence" value="ECO:0007669"/>
    <property type="project" value="InterPro"/>
</dbReference>
<evidence type="ECO:0000256" key="2">
    <source>
        <dbReference type="ARBA" id="ARBA00022741"/>
    </source>
</evidence>
<dbReference type="AlphaFoldDB" id="W9RBQ0"/>
<dbReference type="PRINTS" id="PR00364">
    <property type="entry name" value="DISEASERSIST"/>
</dbReference>
<dbReference type="Gene3D" id="1.10.10.10">
    <property type="entry name" value="Winged helix-like DNA-binding domain superfamily/Winged helix DNA-binding domain"/>
    <property type="match status" value="1"/>
</dbReference>
<keyword evidence="3" id="KW-0611">Plant defense</keyword>
<dbReference type="Gene3D" id="1.10.8.430">
    <property type="entry name" value="Helical domain of apoptotic protease-activating factors"/>
    <property type="match status" value="1"/>
</dbReference>
<sequence length="907" mass="103332">MAETAVCSLIDKLIPLLTEEVNLLRGVRGEVSEIKTELVFIRAFLKDADQKAEVEGDIGDGVKAWVEELREVAFKIEDVIDVYIYLTTINHSDRHRFIAFLSKIACFVTKLKPQHHIATQIRELKGTIRGIKDRSARYGFDSLQQTPMSDAPQRWNDPRRAAYFLREADVVGIESPRNELIEILKTHSPERIVISIVGFGGSGKTTLAKQGYNYVKRDFDCHAWITVSEPYSAKELLRNLITKVHEATEASAPATIDTMDEQSLTEQLINYLQNKKYFVFDDVWNKEFWGDVNFALPENGGRIVITTRKNEVASFCKRSVSSVHVHLMEPLPPDKAMELFCKRAFLSEPERCCPANLEYWSREIVASCQGLPLAIVAIAGLLSTKNKVPYEWQKFYETLSSELVNHSDLKSTTRILSLSYTDLPYYLKCCILYFGIFPKGYSVRCGRLIRQWIAEGFVKPQKNKTLEAVAKEYLSELIDKGLVEISNVDDEGKAKRCRVHDLLHVVISQKMEESRFCQVLSDESPTFEGVARRLLIIFSSDNNLQKAEISRVRCLFMFNGDNEMLNSTVNALATSVKLLKVLDFEDTPCLDHLPEDIGDLFHLRYLSVRRTKVKLLPNSIGKLVNMETLDLKESLVYEIPASINRLSKLRHLFGRSFVNNTELFSFDRVRGIKIQRIECFKHLQKLYYIEANIDGACIIEELGALTQLRTLGIFKVRSRDGKSLCGCIEKMKYLESLVVRSISEDETLDLDSISHPPEFLRRLCLRGPNIYCKIFGEQLHFEEGVFPKLKVLGLNGLKGLSSLIIEEGALRDLEKLYFGTSPQMKEVPTGIKHLKNLKSLYFLHMPDEFVASVNPNGGRSYQSSITILYVMHIEKNVLATLLDFKGKLKDGLKANRDLELTSTTKRE</sequence>
<dbReference type="FunFam" id="3.40.50.300:FF:001091">
    <property type="entry name" value="Probable disease resistance protein At1g61300"/>
    <property type="match status" value="1"/>
</dbReference>
<feature type="domain" description="NB-ARC" evidence="4">
    <location>
        <begin position="177"/>
        <end position="346"/>
    </location>
</feature>
<dbReference type="Proteomes" id="UP000030645">
    <property type="component" value="Unassembled WGS sequence"/>
</dbReference>
<evidence type="ECO:0000313" key="9">
    <source>
        <dbReference type="Proteomes" id="UP000030645"/>
    </source>
</evidence>
<feature type="domain" description="Disease resistance N-terminal" evidence="5">
    <location>
        <begin position="5"/>
        <end position="91"/>
    </location>
</feature>
<dbReference type="InterPro" id="IPR038005">
    <property type="entry name" value="RX-like_CC"/>
</dbReference>
<dbReference type="PANTHER" id="PTHR23155:SF1205">
    <property type="entry name" value="DISEASE RESISTANCE PROTEIN RPM1"/>
    <property type="match status" value="1"/>
</dbReference>
<dbReference type="PANTHER" id="PTHR23155">
    <property type="entry name" value="DISEASE RESISTANCE PROTEIN RP"/>
    <property type="match status" value="1"/>
</dbReference>
<evidence type="ECO:0000256" key="1">
    <source>
        <dbReference type="ARBA" id="ARBA00022737"/>
    </source>
</evidence>
<dbReference type="FunFam" id="1.10.10.10:FF:000322">
    <property type="entry name" value="Probable disease resistance protein At1g63360"/>
    <property type="match status" value="1"/>
</dbReference>
<dbReference type="GO" id="GO:0098542">
    <property type="term" value="P:defense response to other organism"/>
    <property type="evidence" value="ECO:0007669"/>
    <property type="project" value="TreeGrafter"/>
</dbReference>
<dbReference type="EMBL" id="KE343947">
    <property type="protein sequence ID" value="EXB49716.1"/>
    <property type="molecule type" value="Genomic_DNA"/>
</dbReference>
<keyword evidence="2" id="KW-0547">Nucleotide-binding</keyword>
<dbReference type="Gene3D" id="3.80.10.10">
    <property type="entry name" value="Ribonuclease Inhibitor"/>
    <property type="match status" value="1"/>
</dbReference>
<proteinExistence type="predicted"/>
<dbReference type="InterPro" id="IPR027417">
    <property type="entry name" value="P-loop_NTPase"/>
</dbReference>
<gene>
    <name evidence="8" type="ORF">L484_006267</name>
</gene>
<dbReference type="Pfam" id="PF18052">
    <property type="entry name" value="Rx_N"/>
    <property type="match status" value="1"/>
</dbReference>
<dbReference type="Gene3D" id="1.20.5.4130">
    <property type="match status" value="1"/>
</dbReference>
<evidence type="ECO:0000259" key="7">
    <source>
        <dbReference type="Pfam" id="PF23598"/>
    </source>
</evidence>
<name>W9RBQ0_9ROSA</name>
<dbReference type="Pfam" id="PF23559">
    <property type="entry name" value="WHD_DRP"/>
    <property type="match status" value="1"/>
</dbReference>
<dbReference type="Pfam" id="PF23598">
    <property type="entry name" value="LRR_14"/>
    <property type="match status" value="1"/>
</dbReference>